<dbReference type="InterPro" id="IPR017871">
    <property type="entry name" value="ABC_transporter-like_CS"/>
</dbReference>
<dbReference type="InterPro" id="IPR050107">
    <property type="entry name" value="ABC_carbohydrate_import_ATPase"/>
</dbReference>
<dbReference type="InterPro" id="IPR003439">
    <property type="entry name" value="ABC_transporter-like_ATP-bd"/>
</dbReference>
<dbReference type="PROSITE" id="PS50893">
    <property type="entry name" value="ABC_TRANSPORTER_2"/>
    <property type="match status" value="2"/>
</dbReference>
<dbReference type="Gene3D" id="3.40.50.300">
    <property type="entry name" value="P-loop containing nucleotide triphosphate hydrolases"/>
    <property type="match status" value="2"/>
</dbReference>
<keyword evidence="2" id="KW-1003">Cell membrane</keyword>
<dbReference type="CDD" id="cd03215">
    <property type="entry name" value="ABC_Carb_Monos_II"/>
    <property type="match status" value="1"/>
</dbReference>
<keyword evidence="11" id="KW-1185">Reference proteome</keyword>
<evidence type="ECO:0000256" key="7">
    <source>
        <dbReference type="ARBA" id="ARBA00022967"/>
    </source>
</evidence>
<evidence type="ECO:0000256" key="8">
    <source>
        <dbReference type="ARBA" id="ARBA00023136"/>
    </source>
</evidence>
<evidence type="ECO:0000259" key="9">
    <source>
        <dbReference type="PROSITE" id="PS50893"/>
    </source>
</evidence>
<keyword evidence="5" id="KW-0547">Nucleotide-binding</keyword>
<dbReference type="GO" id="GO:0005524">
    <property type="term" value="F:ATP binding"/>
    <property type="evidence" value="ECO:0007669"/>
    <property type="project" value="UniProtKB-KW"/>
</dbReference>
<dbReference type="SMART" id="SM00382">
    <property type="entry name" value="AAA"/>
    <property type="match status" value="2"/>
</dbReference>
<proteinExistence type="predicted"/>
<evidence type="ECO:0000313" key="11">
    <source>
        <dbReference type="Proteomes" id="UP000617628"/>
    </source>
</evidence>
<dbReference type="InterPro" id="IPR027417">
    <property type="entry name" value="P-loop_NTPase"/>
</dbReference>
<dbReference type="AlphaFoldDB" id="A0A934RRI0"/>
<dbReference type="Pfam" id="PF00005">
    <property type="entry name" value="ABC_tran"/>
    <property type="match status" value="2"/>
</dbReference>
<evidence type="ECO:0000256" key="6">
    <source>
        <dbReference type="ARBA" id="ARBA00022840"/>
    </source>
</evidence>
<keyword evidence="1" id="KW-0813">Transport</keyword>
<evidence type="ECO:0000313" key="10">
    <source>
        <dbReference type="EMBL" id="MBK1875567.1"/>
    </source>
</evidence>
<dbReference type="CDD" id="cd03216">
    <property type="entry name" value="ABC_Carb_Monos_I"/>
    <property type="match status" value="1"/>
</dbReference>
<evidence type="ECO:0000256" key="5">
    <source>
        <dbReference type="ARBA" id="ARBA00022741"/>
    </source>
</evidence>
<evidence type="ECO:0000256" key="3">
    <source>
        <dbReference type="ARBA" id="ARBA00022597"/>
    </source>
</evidence>
<reference evidence="10" key="1">
    <citation type="submission" date="2021-01" db="EMBL/GenBank/DDBJ databases">
        <title>Modified the classification status of verrucomicrobia.</title>
        <authorList>
            <person name="Feng X."/>
        </authorList>
    </citation>
    <scope>NUCLEOTIDE SEQUENCE</scope>
    <source>
        <strain evidence="10">KCTC 13126</strain>
    </source>
</reference>
<keyword evidence="8" id="KW-0472">Membrane</keyword>
<keyword evidence="6 10" id="KW-0067">ATP-binding</keyword>
<dbReference type="SUPFAM" id="SSF52540">
    <property type="entry name" value="P-loop containing nucleoside triphosphate hydrolases"/>
    <property type="match status" value="2"/>
</dbReference>
<dbReference type="InterPro" id="IPR003593">
    <property type="entry name" value="AAA+_ATPase"/>
</dbReference>
<keyword evidence="4" id="KW-0677">Repeat</keyword>
<gene>
    <name evidence="10" type="ORF">JIN87_01740</name>
</gene>
<dbReference type="EMBL" id="JAENIL010000003">
    <property type="protein sequence ID" value="MBK1875567.1"/>
    <property type="molecule type" value="Genomic_DNA"/>
</dbReference>
<comment type="caution">
    <text evidence="10">The sequence shown here is derived from an EMBL/GenBank/DDBJ whole genome shotgun (WGS) entry which is preliminary data.</text>
</comment>
<feature type="domain" description="ABC transporter" evidence="9">
    <location>
        <begin position="218"/>
        <end position="462"/>
    </location>
</feature>
<accession>A0A934RRI0</accession>
<feature type="domain" description="ABC transporter" evidence="9">
    <location>
        <begin position="1"/>
        <end position="207"/>
    </location>
</feature>
<dbReference type="PANTHER" id="PTHR43790">
    <property type="entry name" value="CARBOHYDRATE TRANSPORT ATP-BINDING PROTEIN MG119-RELATED"/>
    <property type="match status" value="1"/>
</dbReference>
<protein>
    <submittedName>
        <fullName evidence="10">Sugar ABC transporter ATP-binding protein</fullName>
    </submittedName>
</protein>
<evidence type="ECO:0000256" key="2">
    <source>
        <dbReference type="ARBA" id="ARBA00022475"/>
    </source>
</evidence>
<organism evidence="10 11">
    <name type="scientific">Pelagicoccus mobilis</name>
    <dbReference type="NCBI Taxonomy" id="415221"/>
    <lineage>
        <taxon>Bacteria</taxon>
        <taxon>Pseudomonadati</taxon>
        <taxon>Verrucomicrobiota</taxon>
        <taxon>Opitutia</taxon>
        <taxon>Puniceicoccales</taxon>
        <taxon>Pelagicoccaceae</taxon>
        <taxon>Pelagicoccus</taxon>
    </lineage>
</organism>
<name>A0A934RRI0_9BACT</name>
<dbReference type="PANTHER" id="PTHR43790:SF3">
    <property type="entry name" value="D-ALLOSE IMPORT ATP-BINDING PROTEIN ALSA-RELATED"/>
    <property type="match status" value="1"/>
</dbReference>
<dbReference type="PROSITE" id="PS00211">
    <property type="entry name" value="ABC_TRANSPORTER_1"/>
    <property type="match status" value="1"/>
</dbReference>
<sequence length="473" mass="51340">MGSNGAGKSTLAKILCGLTPRNSGDIVFNNVPHSPVSKQDASSAGIVIVMQELNIIPTLSIAQNLYFHDLPTTRFGIIDRARLHSDAQEALARVKLGHLNPNLTAETLGVGQQQLLEIAAALTQDCKLLILDEPTAALTDPEIETLFEQIKQLTAQGVAILYVSHRMEEIRRISDRVTVMRDGRRISTYDTKDVDQKTLVREMAGKEIWSTSHTPSDLSEAPVTLEVRKLANPPLVQDLSLKLRKGEILGIAGLVGSGRTECLQTIFGATPADSGEILVNGSSVSIKHPSDAVRLGIGMIPEDRKSEGLLLSQSIRANATLASHDTFSSLGLIDQTKETLETQSACGGFSVKHDHSEQAVQELSGGNQQKIVLIRWILRDSEILLLDEPTRGVDVAAKESIYTSLRELAAKGKSILIVSSELLELMTLCDRILAFSGGQVVQEFTPDNWSQEAITEAAFKAYLEPTIDKAPNK</sequence>
<keyword evidence="7" id="KW-1278">Translocase</keyword>
<dbReference type="GO" id="GO:0016887">
    <property type="term" value="F:ATP hydrolysis activity"/>
    <property type="evidence" value="ECO:0007669"/>
    <property type="project" value="InterPro"/>
</dbReference>
<keyword evidence="3" id="KW-0762">Sugar transport</keyword>
<evidence type="ECO:0000256" key="1">
    <source>
        <dbReference type="ARBA" id="ARBA00022448"/>
    </source>
</evidence>
<dbReference type="Proteomes" id="UP000617628">
    <property type="component" value="Unassembled WGS sequence"/>
</dbReference>
<evidence type="ECO:0000256" key="4">
    <source>
        <dbReference type="ARBA" id="ARBA00022737"/>
    </source>
</evidence>